<proteinExistence type="predicted"/>
<sequence length="123" mass="14020">MEKEETNNIENKGKIGFILFLVIVPTLLIASIINYIHVINIEGTVIDKYSKKSGKSDKFYIVVQQNDDTEKVITNTDGILMMKFNSADIQAEIKKGEKYNFTLRGYRIPFLSLFPNIDNAKKA</sequence>
<keyword evidence="1" id="KW-0812">Transmembrane</keyword>
<keyword evidence="1" id="KW-0472">Membrane</keyword>
<name>A0A9W7Q663_BACCE</name>
<dbReference type="Proteomes" id="UP000323321">
    <property type="component" value="Unassembled WGS sequence"/>
</dbReference>
<evidence type="ECO:0000313" key="2">
    <source>
        <dbReference type="EMBL" id="KAA6470106.1"/>
    </source>
</evidence>
<evidence type="ECO:0000313" key="3">
    <source>
        <dbReference type="Proteomes" id="UP000323321"/>
    </source>
</evidence>
<gene>
    <name evidence="2" type="ORF">DX932_09685</name>
</gene>
<comment type="caution">
    <text evidence="2">The sequence shown here is derived from an EMBL/GenBank/DDBJ whole genome shotgun (WGS) entry which is preliminary data.</text>
</comment>
<dbReference type="AlphaFoldDB" id="A0A9W7Q663"/>
<keyword evidence="1" id="KW-1133">Transmembrane helix</keyword>
<evidence type="ECO:0000256" key="1">
    <source>
        <dbReference type="SAM" id="Phobius"/>
    </source>
</evidence>
<accession>A0A9W7Q663</accession>
<dbReference type="RefSeq" id="WP_150158087.1">
    <property type="nucleotide sequence ID" value="NZ_JAEHCB010000005.1"/>
</dbReference>
<protein>
    <submittedName>
        <fullName evidence="2">Uncharacterized protein</fullName>
    </submittedName>
</protein>
<reference evidence="2 3" key="1">
    <citation type="submission" date="2018-08" db="EMBL/GenBank/DDBJ databases">
        <title>Bacillus phenotypic plasticity.</title>
        <authorList>
            <person name="Hurtado E."/>
        </authorList>
    </citation>
    <scope>NUCLEOTIDE SEQUENCE [LARGE SCALE GENOMIC DNA]</scope>
    <source>
        <strain evidence="2 3">111b</strain>
    </source>
</reference>
<dbReference type="EMBL" id="QSMZ01000006">
    <property type="protein sequence ID" value="KAA6470106.1"/>
    <property type="molecule type" value="Genomic_DNA"/>
</dbReference>
<feature type="transmembrane region" description="Helical" evidence="1">
    <location>
        <begin position="15"/>
        <end position="36"/>
    </location>
</feature>
<organism evidence="2 3">
    <name type="scientific">Bacillus cereus</name>
    <dbReference type="NCBI Taxonomy" id="1396"/>
    <lineage>
        <taxon>Bacteria</taxon>
        <taxon>Bacillati</taxon>
        <taxon>Bacillota</taxon>
        <taxon>Bacilli</taxon>
        <taxon>Bacillales</taxon>
        <taxon>Bacillaceae</taxon>
        <taxon>Bacillus</taxon>
        <taxon>Bacillus cereus group</taxon>
    </lineage>
</organism>